<dbReference type="Proteomes" id="UP000215902">
    <property type="component" value="Unassembled WGS sequence"/>
</dbReference>
<evidence type="ECO:0000313" key="5">
    <source>
        <dbReference type="Proteomes" id="UP000215902"/>
    </source>
</evidence>
<comment type="caution">
    <text evidence="4">The sequence shown here is derived from an EMBL/GenBank/DDBJ whole genome shotgun (WGS) entry which is preliminary data.</text>
</comment>
<dbReference type="AlphaFoldDB" id="A0A267FHV6"/>
<feature type="signal peptide" evidence="1">
    <location>
        <begin position="1"/>
        <end position="18"/>
    </location>
</feature>
<name>A0A267FHV6_9PLAT</name>
<feature type="chain" id="PRO_5011916105" evidence="1">
    <location>
        <begin position="19"/>
        <end position="199"/>
    </location>
</feature>
<evidence type="ECO:0000256" key="1">
    <source>
        <dbReference type="SAM" id="SignalP"/>
    </source>
</evidence>
<sequence length="199" mass="22765">MRSANLLLFLGTIGFINIYEDLMGDDDISQFDASDAKKLQKKFGVKEKRSAIRKLNPQSELKEHFEDYTEELVEFLKRPLFRSLRNCGKVSETGCNCLKLICFGQAECVLNVTSTKLSEGKKNNGPVHLPADDPRYVYYVTSKRLRARHNSGAPWQEQNSAAEAARAAEEKSERQQFLKCRQTTINPYVLCDCKKYTRL</sequence>
<proteinExistence type="predicted"/>
<evidence type="ECO:0000313" key="4">
    <source>
        <dbReference type="EMBL" id="PAA73348.1"/>
    </source>
</evidence>
<dbReference type="EMBL" id="NIVC01001018">
    <property type="protein sequence ID" value="PAA73348.1"/>
    <property type="molecule type" value="Genomic_DNA"/>
</dbReference>
<gene>
    <name evidence="4" type="ORF">BOX15_Mlig025119g1</name>
    <name evidence="3" type="ORF">BOX15_Mlig025119g2</name>
    <name evidence="2" type="ORF">BOX15_Mlig025119g3</name>
</gene>
<evidence type="ECO:0000313" key="2">
    <source>
        <dbReference type="EMBL" id="PAA47726.1"/>
    </source>
</evidence>
<organism evidence="4 5">
    <name type="scientific">Macrostomum lignano</name>
    <dbReference type="NCBI Taxonomy" id="282301"/>
    <lineage>
        <taxon>Eukaryota</taxon>
        <taxon>Metazoa</taxon>
        <taxon>Spiralia</taxon>
        <taxon>Lophotrochozoa</taxon>
        <taxon>Platyhelminthes</taxon>
        <taxon>Rhabditophora</taxon>
        <taxon>Macrostomorpha</taxon>
        <taxon>Macrostomida</taxon>
        <taxon>Macrostomidae</taxon>
        <taxon>Macrostomum</taxon>
    </lineage>
</organism>
<keyword evidence="5" id="KW-1185">Reference proteome</keyword>
<protein>
    <submittedName>
        <fullName evidence="4">Uncharacterized protein</fullName>
    </submittedName>
</protein>
<dbReference type="EMBL" id="NIVC01003998">
    <property type="protein sequence ID" value="PAA49006.1"/>
    <property type="molecule type" value="Genomic_DNA"/>
</dbReference>
<reference evidence="4 5" key="1">
    <citation type="submission" date="2017-06" db="EMBL/GenBank/DDBJ databases">
        <title>A platform for efficient transgenesis in Macrostomum lignano, a flatworm model organism for stem cell research.</title>
        <authorList>
            <person name="Berezikov E."/>
        </authorList>
    </citation>
    <scope>NUCLEOTIDE SEQUENCE [LARGE SCALE GENOMIC DNA]</scope>
    <source>
        <strain evidence="4">DV1</strain>
        <tissue evidence="4">Whole organism</tissue>
    </source>
</reference>
<accession>A0A267FHV6</accession>
<evidence type="ECO:0000313" key="3">
    <source>
        <dbReference type="EMBL" id="PAA49006.1"/>
    </source>
</evidence>
<dbReference type="EMBL" id="NIVC01004353">
    <property type="protein sequence ID" value="PAA47726.1"/>
    <property type="molecule type" value="Genomic_DNA"/>
</dbReference>
<keyword evidence="1" id="KW-0732">Signal</keyword>